<name>A0ABW8D976_9GAMM</name>
<keyword evidence="2" id="KW-1185">Reference proteome</keyword>
<dbReference type="RefSeq" id="WP_400186868.1">
    <property type="nucleotide sequence ID" value="NZ_JBGORX010000001.1"/>
</dbReference>
<protein>
    <submittedName>
        <fullName evidence="1">Uncharacterized protein</fullName>
    </submittedName>
</protein>
<dbReference type="EMBL" id="JBGORX010000001">
    <property type="protein sequence ID" value="MFJ1268045.1"/>
    <property type="molecule type" value="Genomic_DNA"/>
</dbReference>
<dbReference type="Proteomes" id="UP001615550">
    <property type="component" value="Unassembled WGS sequence"/>
</dbReference>
<organism evidence="1 2">
    <name type="scientific">Legionella lytica</name>
    <dbReference type="NCBI Taxonomy" id="96232"/>
    <lineage>
        <taxon>Bacteria</taxon>
        <taxon>Pseudomonadati</taxon>
        <taxon>Pseudomonadota</taxon>
        <taxon>Gammaproteobacteria</taxon>
        <taxon>Legionellales</taxon>
        <taxon>Legionellaceae</taxon>
        <taxon>Legionella</taxon>
    </lineage>
</organism>
<sequence length="569" mass="65057">MGIKTYIYRTEYANYQTRLVTSNGGHPIPYNSEVVVEFPKEMNDATIEFYLEQLNKGTPDFLNLGLRRYVFVCGEWIAVESYQSYQQSPTQGDAFSLKVQQWLDGKISQRGEDVVPIISSTISTTSLPSYLDKDEHDNTTGTFKLRNTQAEESNSFPLVYSTISTSSSSSMRTAIDERLNSLIRSSQAAISSTLLPLPVSDGPHPERIEEILASLIRSYQGQITAFTMEDDSNHTMMSEARENQSGIAAYNEPSRAVDIPDVESEVQTIQEETSTEMTRFGAKAKHLKELVITEEPSHPMIINQLRNVRQKWFQEEVKRIVESHRAKIQISAGEYAIDFDTMQEEVEERTPGLYKAVHKAKKKRAFPISVGDLDREDTRSTEQYSKDCKSLASQICQRALKELQQGASADKIVVLFSRGEKGQPSEKVVKSRANHTVAVGSSIEGHYDLELRQWHQKRNYFFRPTPDYNQQQPLGRKAILDEVTQLTSVHEAEERSAKRRKLLFKNQRPRFSFDVDLYLDGKQEQFSPQQIAEIWGHKKFLGKPDSFHLKRLKSLIEEAHEEKEHVFQP</sequence>
<evidence type="ECO:0000313" key="1">
    <source>
        <dbReference type="EMBL" id="MFJ1268045.1"/>
    </source>
</evidence>
<accession>A0ABW8D976</accession>
<gene>
    <name evidence="1" type="ORF">ACD661_05710</name>
</gene>
<evidence type="ECO:0000313" key="2">
    <source>
        <dbReference type="Proteomes" id="UP001615550"/>
    </source>
</evidence>
<proteinExistence type="predicted"/>
<reference evidence="1 2" key="1">
    <citation type="submission" date="2024-08" db="EMBL/GenBank/DDBJ databases">
        <title>Draft Genome Sequence of Legionella lytica strain DSB2004, Isolated From a Fire Sprinkler System.</title>
        <authorList>
            <person name="Everhart A.D."/>
            <person name="Kidane D.T."/>
            <person name="Farone A.L."/>
            <person name="Farone M.B."/>
        </authorList>
    </citation>
    <scope>NUCLEOTIDE SEQUENCE [LARGE SCALE GENOMIC DNA]</scope>
    <source>
        <strain evidence="1 2">DSB2004</strain>
    </source>
</reference>
<comment type="caution">
    <text evidence="1">The sequence shown here is derived from an EMBL/GenBank/DDBJ whole genome shotgun (WGS) entry which is preliminary data.</text>
</comment>